<gene>
    <name evidence="1" type="ORF">ABS648_15260</name>
</gene>
<dbReference type="EMBL" id="CP158373">
    <property type="protein sequence ID" value="XBY67072.1"/>
    <property type="molecule type" value="Genomic_DNA"/>
</dbReference>
<dbReference type="AlphaFoldDB" id="A0AAU7YBH2"/>
<sequence>MKFTDLFVSREYRFSLGIEEESGRLFLSIPVSNGLVDYEEYYEVNKATFDLLENDVEAAIEFARRCKNREMDDLLMVKPGKLRGTAI</sequence>
<accession>A0AAU7YBH2</accession>
<evidence type="ECO:0000313" key="1">
    <source>
        <dbReference type="EMBL" id="XBY67072.1"/>
    </source>
</evidence>
<organism evidence="1">
    <name type="scientific">Pseudomonas solani</name>
    <dbReference type="NCBI Taxonomy" id="2731552"/>
    <lineage>
        <taxon>Bacteria</taxon>
        <taxon>Pseudomonadati</taxon>
        <taxon>Pseudomonadota</taxon>
        <taxon>Gammaproteobacteria</taxon>
        <taxon>Pseudomonadales</taxon>
        <taxon>Pseudomonadaceae</taxon>
        <taxon>Pseudomonas</taxon>
    </lineage>
</organism>
<reference evidence="1" key="1">
    <citation type="submission" date="2023-08" db="EMBL/GenBank/DDBJ databases">
        <title>Increased levels of nutrients transform a symbiont into a lethal pathobiont.</title>
        <authorList>
            <person name="Lachnit T."/>
            <person name="Ulrich L."/>
            <person name="Willmer F.M."/>
            <person name="Hasenbein T."/>
            <person name="Steiner L.X."/>
            <person name="Wolters M."/>
            <person name="Herbst E.M."/>
            <person name="Deines P."/>
        </authorList>
    </citation>
    <scope>NUCLEOTIDE SEQUENCE</scope>
    <source>
        <strain evidence="1">T3</strain>
    </source>
</reference>
<protein>
    <submittedName>
        <fullName evidence="1">Uncharacterized protein</fullName>
    </submittedName>
</protein>
<dbReference type="RefSeq" id="WP_184492201.1">
    <property type="nucleotide sequence ID" value="NZ_CP158373.1"/>
</dbReference>
<name>A0AAU7YBH2_9PSED</name>
<proteinExistence type="predicted"/>